<keyword evidence="10" id="KW-0496">Mitochondrion</keyword>
<keyword evidence="8" id="KW-0809">Transit peptide</keyword>
<dbReference type="GO" id="GO:0016887">
    <property type="term" value="F:ATP hydrolysis activity"/>
    <property type="evidence" value="ECO:0007669"/>
    <property type="project" value="InterPro"/>
</dbReference>
<evidence type="ECO:0000256" key="7">
    <source>
        <dbReference type="ARBA" id="ARBA00022840"/>
    </source>
</evidence>
<dbReference type="InterPro" id="IPR027417">
    <property type="entry name" value="P-loop_NTPase"/>
</dbReference>
<dbReference type="InterPro" id="IPR036640">
    <property type="entry name" value="ABC1_TM_sf"/>
</dbReference>
<feature type="transmembrane region" description="Helical" evidence="17">
    <location>
        <begin position="310"/>
        <end position="328"/>
    </location>
</feature>
<evidence type="ECO:0000313" key="21">
    <source>
        <dbReference type="Proteomes" id="UP000053660"/>
    </source>
</evidence>
<dbReference type="GO" id="GO:0005743">
    <property type="term" value="C:mitochondrial inner membrane"/>
    <property type="evidence" value="ECO:0007669"/>
    <property type="project" value="UniProtKB-SubCell"/>
</dbReference>
<evidence type="ECO:0000256" key="11">
    <source>
        <dbReference type="ARBA" id="ARBA00023136"/>
    </source>
</evidence>
<dbReference type="InterPro" id="IPR039421">
    <property type="entry name" value="Type_1_exporter"/>
</dbReference>
<name>A0A0B1THX5_OESDE</name>
<sequence>MVAHTKLSGWQVVRHLVAFVWPKGNRAIKKRVLVALCLLIGAKLANVSVPFLYRDVINFYNDKAPTFLRLTFDTVPNAILTAGVCIIIAYGVTRATSSLMNELRNAVFAKVAQNSVRQIARNIFLHLHSLDLSFHLNRQTGALSKAIDRGTRGMSFVLASLVFNVIPTAVEITMVSAIFCNSLGPEFAYMTLGSVGMYATATLAITQWRTKFRHEMNQADNDAGNKAVDSLINYETVKYFNNEEFEADRYDFYLQKFERASLKTTSSLALLNFTQNAIFSAGLIGVMYLAAHKIASGDATVGDLVLANTLLFQLSIPLNFLGSVYREVRQGLVDMNTMFSLLTLKSSINEKPNARVLPVKGYDITIDINDLHFGYLPEKPILNGLTMKIPAGKKVAVVGGSGSGKSTLVRLLYRLYDADSGVITINGIDIHDLKLDSLRKAISVVPQNAIFSAGLIGVMYLAAHKIASGDATVGDLVLANTLLFQLSIPLNFLGSVYREVRQGLVDMNTMFSLLTLKSSINEKPNARVLPVKGYDITIDINDLHFGYLPEKPILNGLTMRIPAGKKVAVVGGSGSGKSTLVRLLYRLYDADSGVITINGIDIHDLKLDSLRKAISVVPQDSVLFHDTIYYNLAYGNPHASREEVLEASRLADLHYSVERMPDGYDTLVGERGLKLSGGEKQRVAIARAILKDAPLIVYDEATSSLDAITEANIMRALKEAVHKRTSLFIAHRLATIVDADIIYVLDHGRVVESGPHAELITKGGLYAELWHSQNRLGVVPISEPYYHCCYQYRFCSEGAMSGCLDQISCNCSVDLEGKRNAIASVTAATLFSVAWWLMIDTSAVYGKADWNNVYYIITVGSTVAMFMVNAVSNSQVRGESLHEGVLGTKGSRLWLMAAFVLSFASLVAATWILFSDYVLLTGDHPVWPGVALFLTNFIIFASSCVYKFGRTEEMWG</sequence>
<keyword evidence="7 20" id="KW-0067">ATP-binding</keyword>
<dbReference type="AlphaFoldDB" id="A0A0B1THX5"/>
<dbReference type="Pfam" id="PF05255">
    <property type="entry name" value="UPF0220"/>
    <property type="match status" value="1"/>
</dbReference>
<dbReference type="OrthoDB" id="6500128at2759"/>
<dbReference type="CDD" id="cd00267">
    <property type="entry name" value="ABC_ATPase"/>
    <property type="match status" value="1"/>
</dbReference>
<dbReference type="FunFam" id="1.20.1560.10:FF:000004">
    <property type="entry name" value="ATP-binding cassette sub-family B member 7"/>
    <property type="match status" value="1"/>
</dbReference>
<feature type="transmembrane region" description="Helical" evidence="17">
    <location>
        <begin position="32"/>
        <end position="54"/>
    </location>
</feature>
<keyword evidence="9 17" id="KW-1133">Transmembrane helix</keyword>
<dbReference type="PROSITE" id="PS50893">
    <property type="entry name" value="ABC_TRANSPORTER_2"/>
    <property type="match status" value="1"/>
</dbReference>
<feature type="domain" description="ABC transmembrane type-1" evidence="19">
    <location>
        <begin position="33"/>
        <end position="330"/>
    </location>
</feature>
<feature type="transmembrane region" description="Helical" evidence="17">
    <location>
        <begin position="893"/>
        <end position="914"/>
    </location>
</feature>
<comment type="catalytic activity">
    <reaction evidence="16">
        <text>(glutathione)4[2Fe(III)-2S] cluster(in) + ATP + H2O = (glutathione)4[2Fe(III)-2S] cluster(out) + ADP + phosphate + H(+)</text>
        <dbReference type="Rhea" id="RHEA:67028"/>
        <dbReference type="ChEBI" id="CHEBI:15377"/>
        <dbReference type="ChEBI" id="CHEBI:15378"/>
        <dbReference type="ChEBI" id="CHEBI:30616"/>
        <dbReference type="ChEBI" id="CHEBI:43474"/>
        <dbReference type="ChEBI" id="CHEBI:167627"/>
        <dbReference type="ChEBI" id="CHEBI:456216"/>
    </reaction>
    <physiologicalReaction direction="left-to-right" evidence="16">
        <dbReference type="Rhea" id="RHEA:67029"/>
    </physiologicalReaction>
</comment>
<feature type="transmembrane region" description="Helical" evidence="17">
    <location>
        <begin position="74"/>
        <end position="93"/>
    </location>
</feature>
<feature type="transmembrane region" description="Helical" evidence="17">
    <location>
        <begin position="268"/>
        <end position="290"/>
    </location>
</feature>
<feature type="transmembrane region" description="Helical" evidence="17">
    <location>
        <begin position="926"/>
        <end position="946"/>
    </location>
</feature>
<dbReference type="Proteomes" id="UP000053660">
    <property type="component" value="Unassembled WGS sequence"/>
</dbReference>
<dbReference type="PANTHER" id="PTHR24221">
    <property type="entry name" value="ATP-BINDING CASSETTE SUB-FAMILY B"/>
    <property type="match status" value="1"/>
</dbReference>
<evidence type="ECO:0000256" key="17">
    <source>
        <dbReference type="SAM" id="Phobius"/>
    </source>
</evidence>
<feature type="transmembrane region" description="Helical" evidence="17">
    <location>
        <begin position="821"/>
        <end position="838"/>
    </location>
</feature>
<feature type="transmembrane region" description="Helical" evidence="17">
    <location>
        <begin position="154"/>
        <end position="175"/>
    </location>
</feature>
<dbReference type="Pfam" id="PF00005">
    <property type="entry name" value="ABC_tran"/>
    <property type="match status" value="2"/>
</dbReference>
<evidence type="ECO:0000256" key="4">
    <source>
        <dbReference type="ARBA" id="ARBA00022692"/>
    </source>
</evidence>
<evidence type="ECO:0000256" key="1">
    <source>
        <dbReference type="ARBA" id="ARBA00004448"/>
    </source>
</evidence>
<evidence type="ECO:0000313" key="20">
    <source>
        <dbReference type="EMBL" id="KHJ95437.1"/>
    </source>
</evidence>
<organism evidence="20 21">
    <name type="scientific">Oesophagostomum dentatum</name>
    <name type="common">Nodular worm</name>
    <dbReference type="NCBI Taxonomy" id="61180"/>
    <lineage>
        <taxon>Eukaryota</taxon>
        <taxon>Metazoa</taxon>
        <taxon>Ecdysozoa</taxon>
        <taxon>Nematoda</taxon>
        <taxon>Chromadorea</taxon>
        <taxon>Rhabditida</taxon>
        <taxon>Rhabditina</taxon>
        <taxon>Rhabditomorpha</taxon>
        <taxon>Strongyloidea</taxon>
        <taxon>Strongylidae</taxon>
        <taxon>Oesophagostomum</taxon>
    </lineage>
</organism>
<evidence type="ECO:0000256" key="9">
    <source>
        <dbReference type="ARBA" id="ARBA00022989"/>
    </source>
</evidence>
<dbReference type="SUPFAM" id="SSF52540">
    <property type="entry name" value="P-loop containing nucleoside triphosphate hydrolases"/>
    <property type="match status" value="2"/>
</dbReference>
<dbReference type="InterPro" id="IPR007919">
    <property type="entry name" value="UPF0220"/>
</dbReference>
<keyword evidence="3" id="KW-0813">Transport</keyword>
<dbReference type="PANTHER" id="PTHR24221:SF402">
    <property type="entry name" value="IRON-SULFUR CLUSTERS TRANSPORTER ABCB7, MITOCHONDRIAL"/>
    <property type="match status" value="1"/>
</dbReference>
<evidence type="ECO:0000256" key="2">
    <source>
        <dbReference type="ARBA" id="ARBA00005335"/>
    </source>
</evidence>
<dbReference type="InterPro" id="IPR003439">
    <property type="entry name" value="ABC_transporter-like_ATP-bd"/>
</dbReference>
<evidence type="ECO:0000256" key="16">
    <source>
        <dbReference type="ARBA" id="ARBA00048046"/>
    </source>
</evidence>
<dbReference type="Gene3D" id="1.20.1560.10">
    <property type="entry name" value="ABC transporter type 1, transmembrane domain"/>
    <property type="match status" value="1"/>
</dbReference>
<dbReference type="CDD" id="cd18582">
    <property type="entry name" value="ABC_6TM_ATM1_ABCB7"/>
    <property type="match status" value="1"/>
</dbReference>
<dbReference type="GO" id="GO:0140359">
    <property type="term" value="F:ABC-type transporter activity"/>
    <property type="evidence" value="ECO:0007669"/>
    <property type="project" value="InterPro"/>
</dbReference>
<evidence type="ECO:0000256" key="8">
    <source>
        <dbReference type="ARBA" id="ARBA00022946"/>
    </source>
</evidence>
<dbReference type="FunFam" id="3.40.50.300:FF:000287">
    <property type="entry name" value="Multidrug ABC transporter ATP-binding protein"/>
    <property type="match status" value="1"/>
</dbReference>
<evidence type="ECO:0000256" key="6">
    <source>
        <dbReference type="ARBA" id="ARBA00022792"/>
    </source>
</evidence>
<dbReference type="PROSITE" id="PS00211">
    <property type="entry name" value="ABC_TRANSPORTER_1"/>
    <property type="match status" value="1"/>
</dbReference>
<evidence type="ECO:0000256" key="3">
    <source>
        <dbReference type="ARBA" id="ARBA00022448"/>
    </source>
</evidence>
<feature type="transmembrane region" description="Helical" evidence="17">
    <location>
        <begin position="187"/>
        <end position="206"/>
    </location>
</feature>
<comment type="similarity">
    <text evidence="2">Belongs to the UPF0220 family.</text>
</comment>
<evidence type="ECO:0000256" key="14">
    <source>
        <dbReference type="ARBA" id="ARBA00042945"/>
    </source>
</evidence>
<evidence type="ECO:0000256" key="12">
    <source>
        <dbReference type="ARBA" id="ARBA00024363"/>
    </source>
</evidence>
<keyword evidence="5" id="KW-0547">Nucleotide-binding</keyword>
<evidence type="ECO:0000256" key="10">
    <source>
        <dbReference type="ARBA" id="ARBA00023128"/>
    </source>
</evidence>
<dbReference type="InterPro" id="IPR017871">
    <property type="entry name" value="ABC_transporter-like_CS"/>
</dbReference>
<comment type="subcellular location">
    <subcellularLocation>
        <location evidence="1">Mitochondrion inner membrane</location>
        <topology evidence="1">Multi-pass membrane protein</topology>
    </subcellularLocation>
</comment>
<comment type="similarity">
    <text evidence="12">Belongs to the ABC transporter superfamily. ABCB family. Heavy Metal importer (TC 3.A.1.210) subfamily.</text>
</comment>
<keyword evidence="21" id="KW-1185">Reference proteome</keyword>
<keyword evidence="4 17" id="KW-0812">Transmembrane</keyword>
<dbReference type="InterPro" id="IPR011527">
    <property type="entry name" value="ABC1_TM_dom"/>
</dbReference>
<dbReference type="SUPFAM" id="SSF90123">
    <property type="entry name" value="ABC transporter transmembrane region"/>
    <property type="match status" value="2"/>
</dbReference>
<gene>
    <name evidence="20" type="ORF">OESDEN_04618</name>
</gene>
<feature type="transmembrane region" description="Helical" evidence="17">
    <location>
        <begin position="853"/>
        <end position="872"/>
    </location>
</feature>
<dbReference type="PROSITE" id="PS50929">
    <property type="entry name" value="ABC_TM1F"/>
    <property type="match status" value="2"/>
</dbReference>
<evidence type="ECO:0000259" key="19">
    <source>
        <dbReference type="PROSITE" id="PS50929"/>
    </source>
</evidence>
<feature type="domain" description="ABC transmembrane type-1" evidence="19">
    <location>
        <begin position="437"/>
        <end position="502"/>
    </location>
</feature>
<evidence type="ECO:0000256" key="15">
    <source>
        <dbReference type="ARBA" id="ARBA00045666"/>
    </source>
</evidence>
<accession>A0A0B1THX5</accession>
<dbReference type="Pfam" id="PF00664">
    <property type="entry name" value="ABC_membrane"/>
    <property type="match status" value="1"/>
</dbReference>
<dbReference type="InterPro" id="IPR003593">
    <property type="entry name" value="AAA+_ATPase"/>
</dbReference>
<dbReference type="GO" id="GO:0006879">
    <property type="term" value="P:intracellular iron ion homeostasis"/>
    <property type="evidence" value="ECO:0007669"/>
    <property type="project" value="TreeGrafter"/>
</dbReference>
<evidence type="ECO:0000259" key="18">
    <source>
        <dbReference type="PROSITE" id="PS50893"/>
    </source>
</evidence>
<reference evidence="20 21" key="1">
    <citation type="submission" date="2014-03" db="EMBL/GenBank/DDBJ databases">
        <title>Draft genome of the hookworm Oesophagostomum dentatum.</title>
        <authorList>
            <person name="Mitreva M."/>
        </authorList>
    </citation>
    <scope>NUCLEOTIDE SEQUENCE [LARGE SCALE GENOMIC DNA]</scope>
    <source>
        <strain evidence="20 21">OD-Hann</strain>
    </source>
</reference>
<evidence type="ECO:0000256" key="5">
    <source>
        <dbReference type="ARBA" id="ARBA00022741"/>
    </source>
</evidence>
<dbReference type="SMART" id="SM00382">
    <property type="entry name" value="AAA"/>
    <property type="match status" value="2"/>
</dbReference>
<keyword evidence="6" id="KW-0999">Mitochondrion inner membrane</keyword>
<comment type="function">
    <text evidence="15">Performs an essential function in the generation of cytoplasmic iron-sulfur proteins by mediating the ATP-dependent export of Fe/S cluster precursors synthesized by NFS1 and other mitochondrial proteins. Hydrolyzes ATP. Binds glutathione and may function by transporting a glutathione-conjugated iron-sulfur compound.</text>
</comment>
<dbReference type="GO" id="GO:0005524">
    <property type="term" value="F:ATP binding"/>
    <property type="evidence" value="ECO:0007669"/>
    <property type="project" value="UniProtKB-KW"/>
</dbReference>
<dbReference type="EMBL" id="KN549965">
    <property type="protein sequence ID" value="KHJ95437.1"/>
    <property type="molecule type" value="Genomic_DNA"/>
</dbReference>
<feature type="domain" description="ABC transporter" evidence="18">
    <location>
        <begin position="538"/>
        <end position="772"/>
    </location>
</feature>
<dbReference type="Gene3D" id="3.40.50.300">
    <property type="entry name" value="P-loop containing nucleotide triphosphate hydrolases"/>
    <property type="match status" value="2"/>
</dbReference>
<proteinExistence type="inferred from homology"/>
<evidence type="ECO:0000256" key="13">
    <source>
        <dbReference type="ARBA" id="ARBA00041016"/>
    </source>
</evidence>
<keyword evidence="11 17" id="KW-0472">Membrane</keyword>
<protein>
    <recommendedName>
        <fullName evidence="13">Iron-sulfur clusters transporter ABCB7, mitochondrial</fullName>
    </recommendedName>
    <alternativeName>
        <fullName evidence="14">ATP-binding cassette sub-family B member 7, mitochondrial</fullName>
    </alternativeName>
</protein>